<name>A0A7H4PRA1_9ENTR</name>
<dbReference type="EMBL" id="UGMS01000008">
    <property type="protein sequence ID" value="STW80924.1"/>
    <property type="molecule type" value="Genomic_DNA"/>
</dbReference>
<accession>A0A7H4PRA1</accession>
<comment type="caution">
    <text evidence="1">The sequence shown here is derived from an EMBL/GenBank/DDBJ whole genome shotgun (WGS) entry which is preliminary data.</text>
</comment>
<dbReference type="Proteomes" id="UP000254863">
    <property type="component" value="Unassembled WGS sequence"/>
</dbReference>
<organism evidence="1 2">
    <name type="scientific">Klebsiella michiganensis</name>
    <dbReference type="NCBI Taxonomy" id="1134687"/>
    <lineage>
        <taxon>Bacteria</taxon>
        <taxon>Pseudomonadati</taxon>
        <taxon>Pseudomonadota</taxon>
        <taxon>Gammaproteobacteria</taxon>
        <taxon>Enterobacterales</taxon>
        <taxon>Enterobacteriaceae</taxon>
        <taxon>Klebsiella/Raoultella group</taxon>
        <taxon>Klebsiella</taxon>
    </lineage>
</organism>
<proteinExistence type="predicted"/>
<protein>
    <submittedName>
        <fullName evidence="1">Uncharacterized protein</fullName>
    </submittedName>
</protein>
<sequence>MVNNISLELMYAYISIKLKWLYHQFLYPDGLLKCFLAR</sequence>
<evidence type="ECO:0000313" key="2">
    <source>
        <dbReference type="Proteomes" id="UP000254863"/>
    </source>
</evidence>
<gene>
    <name evidence="1" type="ORF">NCTC11685_08294</name>
</gene>
<reference evidence="1 2" key="1">
    <citation type="submission" date="2018-06" db="EMBL/GenBank/DDBJ databases">
        <authorList>
            <consortium name="Pathogen Informatics"/>
            <person name="Doyle S."/>
        </authorList>
    </citation>
    <scope>NUCLEOTIDE SEQUENCE [LARGE SCALE GENOMIC DNA]</scope>
    <source>
        <strain evidence="1 2">NCTC11685</strain>
    </source>
</reference>
<dbReference type="AlphaFoldDB" id="A0A7H4PRA1"/>
<evidence type="ECO:0000313" key="1">
    <source>
        <dbReference type="EMBL" id="STW80924.1"/>
    </source>
</evidence>